<keyword evidence="1" id="KW-0677">Repeat</keyword>
<accession>A0ABP0S0N6</accession>
<dbReference type="Pfam" id="PF01535">
    <property type="entry name" value="PPR"/>
    <property type="match status" value="1"/>
</dbReference>
<sequence length="604" mass="67688">MLIWLERVSMSSGSSGNGCGYAKLLRETTRVITRCGRRKQWALALQVLLDLQRKTQAAKIDGESFESSPSGAPIIPSHKSHVSLSIISFNATISACERSSMWMWALHLLREIDAQRLQPDIASLNTCMSACSRAQRWQQTLDFFEGLGSKALRPSAVTFGTMVKALEHDWIRSLVALQEADRSPGRLVSLVTWNSAISACDKGQQWHIALVLLDEMKQTDIKADVVSYNTAMSACCRSHNWILGMELLDKMRWTRLEMDRVTLNIAVAACETATLWLVALRMLQEAGECFLSPDVFTYTSMIASCTKHRQWLRAVQVLETMHSQTVQPNAQTYNSIISACAQGSQWERALVHRQRMADNFEDPNIVTFSALINAFEEGQHWEKSLQVLQEIDCNQIDLNLIAANSILSALSIGVQWERALEVLREMPRRSLSLDTVSCNTILGGLQKQSRWVHAMKTFGLLRRVFSVQTDAISYNSVMTALQKGQELVGPAAIYINLQGQWHMATKSPDTALGGSKTDALRASNEHWKGELQHMLGKHGNKAGQQQLNSRLLIQLLTEDNNLPNRIDFDIAAVAIEYNTEGISLFRNFVELIKQTSILKTLKPN</sequence>
<dbReference type="PROSITE" id="PS51375">
    <property type="entry name" value="PPR"/>
    <property type="match status" value="5"/>
</dbReference>
<dbReference type="Proteomes" id="UP001642484">
    <property type="component" value="Unassembled WGS sequence"/>
</dbReference>
<dbReference type="InterPro" id="IPR002885">
    <property type="entry name" value="PPR_rpt"/>
</dbReference>
<evidence type="ECO:0000313" key="4">
    <source>
        <dbReference type="Proteomes" id="UP001642484"/>
    </source>
</evidence>
<organism evidence="3 4">
    <name type="scientific">Durusdinium trenchii</name>
    <dbReference type="NCBI Taxonomy" id="1381693"/>
    <lineage>
        <taxon>Eukaryota</taxon>
        <taxon>Sar</taxon>
        <taxon>Alveolata</taxon>
        <taxon>Dinophyceae</taxon>
        <taxon>Suessiales</taxon>
        <taxon>Symbiodiniaceae</taxon>
        <taxon>Durusdinium</taxon>
    </lineage>
</organism>
<name>A0ABP0S0N6_9DINO</name>
<dbReference type="InterPro" id="IPR011990">
    <property type="entry name" value="TPR-like_helical_dom_sf"/>
</dbReference>
<dbReference type="PANTHER" id="PTHR47933">
    <property type="entry name" value="PENTATRICOPEPTIDE REPEAT-CONTAINING PROTEIN 1, MITOCHONDRIAL"/>
    <property type="match status" value="1"/>
</dbReference>
<feature type="repeat" description="PPR" evidence="2">
    <location>
        <begin position="189"/>
        <end position="223"/>
    </location>
</feature>
<gene>
    <name evidence="3" type="ORF">CCMP2556_LOCUS49526</name>
</gene>
<reference evidence="3 4" key="1">
    <citation type="submission" date="2024-02" db="EMBL/GenBank/DDBJ databases">
        <authorList>
            <person name="Chen Y."/>
            <person name="Shah S."/>
            <person name="Dougan E. K."/>
            <person name="Thang M."/>
            <person name="Chan C."/>
        </authorList>
    </citation>
    <scope>NUCLEOTIDE SEQUENCE [LARGE SCALE GENOMIC DNA]</scope>
</reference>
<evidence type="ECO:0000313" key="3">
    <source>
        <dbReference type="EMBL" id="CAK9105886.1"/>
    </source>
</evidence>
<protein>
    <recommendedName>
        <fullName evidence="5">Pentatricopeptide repeat-containing protein</fullName>
    </recommendedName>
</protein>
<feature type="repeat" description="PPR" evidence="2">
    <location>
        <begin position="224"/>
        <end position="258"/>
    </location>
</feature>
<dbReference type="PANTHER" id="PTHR47933:SF11">
    <property type="entry name" value="PENTATRICOPEPTIDE REPEAT-CONTAINING PROTEIN 2"/>
    <property type="match status" value="1"/>
</dbReference>
<dbReference type="NCBIfam" id="TIGR00756">
    <property type="entry name" value="PPR"/>
    <property type="match status" value="2"/>
</dbReference>
<proteinExistence type="predicted"/>
<dbReference type="Gene3D" id="1.25.40.10">
    <property type="entry name" value="Tetratricopeptide repeat domain"/>
    <property type="match status" value="4"/>
</dbReference>
<evidence type="ECO:0000256" key="1">
    <source>
        <dbReference type="ARBA" id="ARBA00022737"/>
    </source>
</evidence>
<feature type="repeat" description="PPR" evidence="2">
    <location>
        <begin position="294"/>
        <end position="328"/>
    </location>
</feature>
<dbReference type="Pfam" id="PF13041">
    <property type="entry name" value="PPR_2"/>
    <property type="match status" value="2"/>
</dbReference>
<dbReference type="InterPro" id="IPR051240">
    <property type="entry name" value="Mito_RNA-Proc/Resp"/>
</dbReference>
<evidence type="ECO:0000256" key="2">
    <source>
        <dbReference type="PROSITE-ProRule" id="PRU00708"/>
    </source>
</evidence>
<keyword evidence="4" id="KW-1185">Reference proteome</keyword>
<comment type="caution">
    <text evidence="3">The sequence shown here is derived from an EMBL/GenBank/DDBJ whole genome shotgun (WGS) entry which is preliminary data.</text>
</comment>
<feature type="repeat" description="PPR" evidence="2">
    <location>
        <begin position="329"/>
        <end position="363"/>
    </location>
</feature>
<dbReference type="EMBL" id="CAXAMN010026805">
    <property type="protein sequence ID" value="CAK9105886.1"/>
    <property type="molecule type" value="Genomic_DNA"/>
</dbReference>
<evidence type="ECO:0008006" key="5">
    <source>
        <dbReference type="Google" id="ProtNLM"/>
    </source>
</evidence>
<feature type="repeat" description="PPR" evidence="2">
    <location>
        <begin position="120"/>
        <end position="154"/>
    </location>
</feature>